<gene>
    <name evidence="2" type="ORF">Tci_042165</name>
</gene>
<feature type="region of interest" description="Disordered" evidence="1">
    <location>
        <begin position="169"/>
        <end position="193"/>
    </location>
</feature>
<reference evidence="2" key="1">
    <citation type="journal article" date="2019" name="Sci. Rep.">
        <title>Draft genome of Tanacetum cinerariifolium, the natural source of mosquito coil.</title>
        <authorList>
            <person name="Yamashiro T."/>
            <person name="Shiraishi A."/>
            <person name="Satake H."/>
            <person name="Nakayama K."/>
        </authorList>
    </citation>
    <scope>NUCLEOTIDE SEQUENCE</scope>
</reference>
<proteinExistence type="predicted"/>
<accession>A0A6L2MAC1</accession>
<feature type="compositionally biased region" description="Polar residues" evidence="1">
    <location>
        <begin position="170"/>
        <end position="179"/>
    </location>
</feature>
<dbReference type="EMBL" id="BKCJ010006068">
    <property type="protein sequence ID" value="GEU70187.1"/>
    <property type="molecule type" value="Genomic_DNA"/>
</dbReference>
<evidence type="ECO:0008006" key="3">
    <source>
        <dbReference type="Google" id="ProtNLM"/>
    </source>
</evidence>
<protein>
    <recommendedName>
        <fullName evidence="3">Reverse transcriptase domain-containing protein</fullName>
    </recommendedName>
</protein>
<feature type="region of interest" description="Disordered" evidence="1">
    <location>
        <begin position="1"/>
        <end position="20"/>
    </location>
</feature>
<dbReference type="AlphaFoldDB" id="A0A6L2MAC1"/>
<evidence type="ECO:0000313" key="2">
    <source>
        <dbReference type="EMBL" id="GEU70187.1"/>
    </source>
</evidence>
<evidence type="ECO:0000256" key="1">
    <source>
        <dbReference type="SAM" id="MobiDB-lite"/>
    </source>
</evidence>
<sequence>MAWGKKMNHNDGRFDLSGPTGRGLASDEIIKSGVEELVPIPRECEVTSKDKRQCDVLVCEDSSTFDVCDDHSEILSDSNNDDIASDDDVFEDIEYVEASPLDPELVSLEENDVYEEEEFNLEDIQDVILREKLLSINRLIANIESLNDNPTPDRVLKSFASFPIFEESGDSLSDNSSPEFETFSDHTEEMRSGSTTTHAHDSLFEYDSFCFKIEPDQERLTSVIKNDISDDSTNDLLLEEFDLFLASDNSIPTGIENFGYDSEGDIRFLEELLIDDSIPLPNNESSDFEDDPLFLRPPPEPPDVEFCFDLEPDLILDVIAEEISYKLNEDECFDPREVSDVIAEEISDKFSCAMLHHGFISSF</sequence>
<comment type="caution">
    <text evidence="2">The sequence shown here is derived from an EMBL/GenBank/DDBJ whole genome shotgun (WGS) entry which is preliminary data.</text>
</comment>
<organism evidence="2">
    <name type="scientific">Tanacetum cinerariifolium</name>
    <name type="common">Dalmatian daisy</name>
    <name type="synonym">Chrysanthemum cinerariifolium</name>
    <dbReference type="NCBI Taxonomy" id="118510"/>
    <lineage>
        <taxon>Eukaryota</taxon>
        <taxon>Viridiplantae</taxon>
        <taxon>Streptophyta</taxon>
        <taxon>Embryophyta</taxon>
        <taxon>Tracheophyta</taxon>
        <taxon>Spermatophyta</taxon>
        <taxon>Magnoliopsida</taxon>
        <taxon>eudicotyledons</taxon>
        <taxon>Gunneridae</taxon>
        <taxon>Pentapetalae</taxon>
        <taxon>asterids</taxon>
        <taxon>campanulids</taxon>
        <taxon>Asterales</taxon>
        <taxon>Asteraceae</taxon>
        <taxon>Asteroideae</taxon>
        <taxon>Anthemideae</taxon>
        <taxon>Anthemidinae</taxon>
        <taxon>Tanacetum</taxon>
    </lineage>
</organism>
<name>A0A6L2MAC1_TANCI</name>